<name>A0A0M3IAH0_ASCLU</name>
<dbReference type="WBParaSite" id="ALUE_0001457301-mRNA-1">
    <property type="protein sequence ID" value="ALUE_0001457301-mRNA-1"/>
    <property type="gene ID" value="ALUE_0001457301"/>
</dbReference>
<dbReference type="InterPro" id="IPR001752">
    <property type="entry name" value="Kinesin_motor_dom"/>
</dbReference>
<dbReference type="GO" id="GO:0005524">
    <property type="term" value="F:ATP binding"/>
    <property type="evidence" value="ECO:0007669"/>
    <property type="project" value="InterPro"/>
</dbReference>
<evidence type="ECO:0000256" key="1">
    <source>
        <dbReference type="PROSITE-ProRule" id="PRU00283"/>
    </source>
</evidence>
<protein>
    <submittedName>
        <fullName evidence="4">Kinesin motor domain-containing protein</fullName>
    </submittedName>
</protein>
<dbReference type="AlphaFoldDB" id="A0A0M3IAH0"/>
<proteinExistence type="inferred from homology"/>
<accession>A0A0M3IAH0</accession>
<comment type="similarity">
    <text evidence="1">Belongs to the TRAFAC class myosin-kinesin ATPase superfamily. Kinesin family.</text>
</comment>
<dbReference type="Proteomes" id="UP000036681">
    <property type="component" value="Unplaced"/>
</dbReference>
<evidence type="ECO:0000313" key="4">
    <source>
        <dbReference type="WBParaSite" id="ALUE_0001457301-mRNA-1"/>
    </source>
</evidence>
<dbReference type="GO" id="GO:0003777">
    <property type="term" value="F:microtubule motor activity"/>
    <property type="evidence" value="ECO:0007669"/>
    <property type="project" value="InterPro"/>
</dbReference>
<keyword evidence="3" id="KW-1185">Reference proteome</keyword>
<dbReference type="GO" id="GO:0007018">
    <property type="term" value="P:microtubule-based movement"/>
    <property type="evidence" value="ECO:0007669"/>
    <property type="project" value="InterPro"/>
</dbReference>
<comment type="caution">
    <text evidence="1">Lacks conserved residue(s) required for the propagation of feature annotation.</text>
</comment>
<feature type="domain" description="Kinesin motor" evidence="2">
    <location>
        <begin position="12"/>
        <end position="62"/>
    </location>
</feature>
<evidence type="ECO:0000259" key="2">
    <source>
        <dbReference type="PROSITE" id="PS50067"/>
    </source>
</evidence>
<organism evidence="3 4">
    <name type="scientific">Ascaris lumbricoides</name>
    <name type="common">Giant roundworm</name>
    <dbReference type="NCBI Taxonomy" id="6252"/>
    <lineage>
        <taxon>Eukaryota</taxon>
        <taxon>Metazoa</taxon>
        <taxon>Ecdysozoa</taxon>
        <taxon>Nematoda</taxon>
        <taxon>Chromadorea</taxon>
        <taxon>Rhabditida</taxon>
        <taxon>Spirurina</taxon>
        <taxon>Ascaridomorpha</taxon>
        <taxon>Ascaridoidea</taxon>
        <taxon>Ascarididae</taxon>
        <taxon>Ascaris</taxon>
    </lineage>
</organism>
<dbReference type="GO" id="GO:0008017">
    <property type="term" value="F:microtubule binding"/>
    <property type="evidence" value="ECO:0007669"/>
    <property type="project" value="InterPro"/>
</dbReference>
<dbReference type="PROSITE" id="PS50067">
    <property type="entry name" value="KINESIN_MOTOR_2"/>
    <property type="match status" value="1"/>
</dbReference>
<evidence type="ECO:0000313" key="3">
    <source>
        <dbReference type="Proteomes" id="UP000036681"/>
    </source>
</evidence>
<reference evidence="4" key="1">
    <citation type="submission" date="2017-02" db="UniProtKB">
        <authorList>
            <consortium name="WormBaseParasite"/>
        </authorList>
    </citation>
    <scope>IDENTIFICATION</scope>
</reference>
<sequence>MANPVPNPAECGIQVFCRIRPLNSMEEKNGSKFIPKFPSDSEEAISVGVCLIYFFFFFKELF</sequence>